<dbReference type="GO" id="GO:0005815">
    <property type="term" value="C:microtubule organizing center"/>
    <property type="evidence" value="ECO:0007669"/>
    <property type="project" value="TreeGrafter"/>
</dbReference>
<reference evidence="3 4" key="1">
    <citation type="submission" date="2017-06" db="EMBL/GenBank/DDBJ databases">
        <title>Draft genome sequence of a variant of Elsinoe murrayae.</title>
        <authorList>
            <person name="Cheng Q."/>
        </authorList>
    </citation>
    <scope>NUCLEOTIDE SEQUENCE [LARGE SCALE GENOMIC DNA]</scope>
    <source>
        <strain evidence="3 4">CQ-2017a</strain>
    </source>
</reference>
<keyword evidence="4" id="KW-1185">Reference proteome</keyword>
<evidence type="ECO:0000313" key="4">
    <source>
        <dbReference type="Proteomes" id="UP000243797"/>
    </source>
</evidence>
<dbReference type="EMBL" id="NKHZ01000057">
    <property type="protein sequence ID" value="PNS16394.1"/>
    <property type="molecule type" value="Genomic_DNA"/>
</dbReference>
<dbReference type="InterPro" id="IPR027417">
    <property type="entry name" value="P-loop_NTPase"/>
</dbReference>
<dbReference type="GO" id="GO:0008094">
    <property type="term" value="F:ATP-dependent activity, acting on DNA"/>
    <property type="evidence" value="ECO:0007669"/>
    <property type="project" value="TreeGrafter"/>
</dbReference>
<dbReference type="GO" id="GO:0005657">
    <property type="term" value="C:replication fork"/>
    <property type="evidence" value="ECO:0007669"/>
    <property type="project" value="TreeGrafter"/>
</dbReference>
<keyword evidence="2" id="KW-0539">Nucleus</keyword>
<dbReference type="PANTHER" id="PTHR46457:SF1">
    <property type="entry name" value="DNA REPAIR PROTEIN RAD51 HOMOLOG 4"/>
    <property type="match status" value="1"/>
</dbReference>
<dbReference type="GO" id="GO:0000724">
    <property type="term" value="P:double-strand break repair via homologous recombination"/>
    <property type="evidence" value="ECO:0007669"/>
    <property type="project" value="TreeGrafter"/>
</dbReference>
<organism evidence="3 4">
    <name type="scientific">Sphaceloma murrayae</name>
    <dbReference type="NCBI Taxonomy" id="2082308"/>
    <lineage>
        <taxon>Eukaryota</taxon>
        <taxon>Fungi</taxon>
        <taxon>Dikarya</taxon>
        <taxon>Ascomycota</taxon>
        <taxon>Pezizomycotina</taxon>
        <taxon>Dothideomycetes</taxon>
        <taxon>Dothideomycetidae</taxon>
        <taxon>Myriangiales</taxon>
        <taxon>Elsinoaceae</taxon>
        <taxon>Sphaceloma</taxon>
    </lineage>
</organism>
<evidence type="ECO:0000256" key="1">
    <source>
        <dbReference type="ARBA" id="ARBA00004123"/>
    </source>
</evidence>
<dbReference type="GO" id="GO:0003697">
    <property type="term" value="F:single-stranded DNA binding"/>
    <property type="evidence" value="ECO:0007669"/>
    <property type="project" value="TreeGrafter"/>
</dbReference>
<evidence type="ECO:0000313" key="3">
    <source>
        <dbReference type="EMBL" id="PNS16394.1"/>
    </source>
</evidence>
<dbReference type="PANTHER" id="PTHR46457">
    <property type="entry name" value="DNA REPAIR PROTEIN RAD51 HOMOLOG 4"/>
    <property type="match status" value="1"/>
</dbReference>
<evidence type="ECO:0000256" key="2">
    <source>
        <dbReference type="ARBA" id="ARBA00023242"/>
    </source>
</evidence>
<dbReference type="GO" id="GO:0042148">
    <property type="term" value="P:DNA strand invasion"/>
    <property type="evidence" value="ECO:0007669"/>
    <property type="project" value="TreeGrafter"/>
</dbReference>
<dbReference type="GO" id="GO:0000723">
    <property type="term" value="P:telomere maintenance"/>
    <property type="evidence" value="ECO:0007669"/>
    <property type="project" value="TreeGrafter"/>
</dbReference>
<accession>A0A2K1QMM9</accession>
<dbReference type="GO" id="GO:0000400">
    <property type="term" value="F:four-way junction DNA binding"/>
    <property type="evidence" value="ECO:0007669"/>
    <property type="project" value="TreeGrafter"/>
</dbReference>
<name>A0A2K1QMM9_9PEZI</name>
<dbReference type="InterPro" id="IPR051988">
    <property type="entry name" value="HRR_RAD51_Paralog"/>
</dbReference>
<dbReference type="Gene3D" id="3.40.50.300">
    <property type="entry name" value="P-loop containing nucleotide triphosphate hydrolases"/>
    <property type="match status" value="1"/>
</dbReference>
<sequence>MDQLPAEAVLASALLQAHQTRRKPAQYLRTGSASVDAAIDPGLPYGAGSVNCISNTPGAAGKELLFSFLISHLLASPSNTASIIDSVEQDLITLLDVTKSRLAQKTYINPNLPPRDLDQEAGGVLDRLNLMRIFSHEELADALSEYRDTLDHQASPQQAISPAANRINTIPDSQSTQADTDLLALLDSAPDQVIEPSAPRQAGSPAEQTPTSLLIIDDIPTIFSPLLRSSYTHASSLLSSLLRSLYHLTSQHPLCVLLVNGTTTPSRSPDRRYLAQGAEEEEGRMAKRVEQRGPSIFAGCEARPMFHHLVMGVQGVNMLVHRVPRTEGDARAVYAERTGRDQGERIRGGAGTMRWVDCVEVIGDREGGRYQKFGFLGGTTRT</sequence>
<comment type="caution">
    <text evidence="3">The sequence shown here is derived from an EMBL/GenBank/DDBJ whole genome shotgun (WGS) entry which is preliminary data.</text>
</comment>
<proteinExistence type="predicted"/>
<dbReference type="STRING" id="2082308.A0A2K1QMM9"/>
<dbReference type="GO" id="GO:0033063">
    <property type="term" value="C:Rad51B-Rad51C-Rad51D-XRCC2 complex"/>
    <property type="evidence" value="ECO:0007669"/>
    <property type="project" value="TreeGrafter"/>
</dbReference>
<comment type="subcellular location">
    <subcellularLocation>
        <location evidence="1">Nucleus</location>
    </subcellularLocation>
</comment>
<dbReference type="AlphaFoldDB" id="A0A2K1QMM9"/>
<dbReference type="OrthoDB" id="336321at2759"/>
<protein>
    <submittedName>
        <fullName evidence="3">Uncharacterized protein</fullName>
    </submittedName>
</protein>
<dbReference type="InParanoid" id="A0A2K1QMM9"/>
<dbReference type="GO" id="GO:0007131">
    <property type="term" value="P:reciprocal meiotic recombination"/>
    <property type="evidence" value="ECO:0007669"/>
    <property type="project" value="TreeGrafter"/>
</dbReference>
<dbReference type="SUPFAM" id="SSF52540">
    <property type="entry name" value="P-loop containing nucleoside triphosphate hydrolases"/>
    <property type="match status" value="1"/>
</dbReference>
<gene>
    <name evidence="3" type="ORF">CAC42_128</name>
</gene>
<dbReference type="Proteomes" id="UP000243797">
    <property type="component" value="Unassembled WGS sequence"/>
</dbReference>